<feature type="domain" description="Phage shock protein PspC N-terminal" evidence="1">
    <location>
        <begin position="3"/>
        <end position="30"/>
    </location>
</feature>
<dbReference type="Proteomes" id="UP000076244">
    <property type="component" value="Chromosome"/>
</dbReference>
<evidence type="ECO:0000313" key="2">
    <source>
        <dbReference type="EMBL" id="AMV66803.1"/>
    </source>
</evidence>
<protein>
    <recommendedName>
        <fullName evidence="1">Phage shock protein PspC N-terminal domain-containing protein</fullName>
    </recommendedName>
</protein>
<dbReference type="RefSeq" id="WP_420892311.1">
    <property type="nucleotide sequence ID" value="NZ_CP012288.1"/>
</dbReference>
<gene>
    <name evidence="2" type="ORF">ADU72_0858</name>
</gene>
<dbReference type="EMBL" id="CP012288">
    <property type="protein sequence ID" value="AMV66803.1"/>
    <property type="molecule type" value="Genomic_DNA"/>
</dbReference>
<sequence>MNKKLTKSSDKVISGVIGGFAEYLGVDKALFTDNLRGNFNSWIFSMYHFVHCGSKCNARKKQVSEGKANHAKTI</sequence>
<evidence type="ECO:0000259" key="1">
    <source>
        <dbReference type="Pfam" id="PF04024"/>
    </source>
</evidence>
<dbReference type="Pfam" id="PF04024">
    <property type="entry name" value="PspC"/>
    <property type="match status" value="1"/>
</dbReference>
<reference evidence="2 3" key="1">
    <citation type="journal article" date="2016" name="PLoS ONE">
        <title>The Identification of Novel Diagnostic Marker Genes for the Detection of Beer Spoiling Pediococcus damnosus Strains Using the BlAst Diagnostic Gene findEr.</title>
        <authorList>
            <person name="Behr J."/>
            <person name="Geissler A.J."/>
            <person name="Schmid J."/>
            <person name="Zehe A."/>
            <person name="Vogel R.F."/>
        </authorList>
    </citation>
    <scope>NUCLEOTIDE SEQUENCE [LARGE SCALE GENOMIC DNA]</scope>
    <source>
        <strain evidence="2 3">TMW 2.1535</strain>
    </source>
</reference>
<dbReference type="InterPro" id="IPR007168">
    <property type="entry name" value="Phageshock_PspC_N"/>
</dbReference>
<keyword evidence="3" id="KW-1185">Reference proteome</keyword>
<organism evidence="2 3">
    <name type="scientific">Pediococcus damnosus</name>
    <dbReference type="NCBI Taxonomy" id="51663"/>
    <lineage>
        <taxon>Bacteria</taxon>
        <taxon>Bacillati</taxon>
        <taxon>Bacillota</taxon>
        <taxon>Bacilli</taxon>
        <taxon>Lactobacillales</taxon>
        <taxon>Lactobacillaceae</taxon>
        <taxon>Pediococcus</taxon>
    </lineage>
</organism>
<proteinExistence type="predicted"/>
<accession>A0ABN4NC02</accession>
<evidence type="ECO:0000313" key="3">
    <source>
        <dbReference type="Proteomes" id="UP000076244"/>
    </source>
</evidence>
<name>A0ABN4NC02_9LACO</name>